<dbReference type="AlphaFoldDB" id="A0A7V5MH41"/>
<protein>
    <submittedName>
        <fullName evidence="2">Uncharacterized protein</fullName>
    </submittedName>
</protein>
<dbReference type="EMBL" id="DRNS01000051">
    <property type="protein sequence ID" value="HHH14206.1"/>
    <property type="molecule type" value="Genomic_DNA"/>
</dbReference>
<reference evidence="2" key="1">
    <citation type="journal article" date="2020" name="mSystems">
        <title>Genome- and Community-Level Interaction Insights into Carbon Utilization and Element Cycling Functions of Hydrothermarchaeota in Hydrothermal Sediment.</title>
        <authorList>
            <person name="Zhou Z."/>
            <person name="Liu Y."/>
            <person name="Xu W."/>
            <person name="Pan J."/>
            <person name="Luo Z.H."/>
            <person name="Li M."/>
        </authorList>
    </citation>
    <scope>NUCLEOTIDE SEQUENCE [LARGE SCALE GENOMIC DNA]</scope>
    <source>
        <strain evidence="2">HyVt-517</strain>
    </source>
</reference>
<comment type="caution">
    <text evidence="2">The sequence shown here is derived from an EMBL/GenBank/DDBJ whole genome shotgun (WGS) entry which is preliminary data.</text>
</comment>
<evidence type="ECO:0000256" key="1">
    <source>
        <dbReference type="SAM" id="SignalP"/>
    </source>
</evidence>
<accession>A0A7V5MH41</accession>
<dbReference type="Proteomes" id="UP000886106">
    <property type="component" value="Unassembled WGS sequence"/>
</dbReference>
<organism evidence="2">
    <name type="scientific">candidate division WWE3 bacterium</name>
    <dbReference type="NCBI Taxonomy" id="2053526"/>
    <lineage>
        <taxon>Bacteria</taxon>
        <taxon>Katanobacteria</taxon>
    </lineage>
</organism>
<name>A0A7V5MH41_UNCKA</name>
<feature type="signal peptide" evidence="1">
    <location>
        <begin position="1"/>
        <end position="21"/>
    </location>
</feature>
<keyword evidence="1" id="KW-0732">Signal</keyword>
<gene>
    <name evidence="2" type="ORF">ENJ78_00680</name>
</gene>
<feature type="chain" id="PRO_5030702071" evidence="1">
    <location>
        <begin position="22"/>
        <end position="103"/>
    </location>
</feature>
<evidence type="ECO:0000313" key="2">
    <source>
        <dbReference type="EMBL" id="HHH14206.1"/>
    </source>
</evidence>
<proteinExistence type="predicted"/>
<sequence length="103" mass="11907">MYKLFVVIFLTFLFLTPIVKAQDILTATSNSGSSAPQIEKDLLNIINTNIKKSLDYFVQGLSRDLKDYFTKKYQETFKMLENINPLKTIIPKIPKLDLRFLST</sequence>